<reference evidence="1" key="1">
    <citation type="submission" date="2021-06" db="EMBL/GenBank/DDBJ databases">
        <authorList>
            <person name="Kallberg Y."/>
            <person name="Tangrot J."/>
            <person name="Rosling A."/>
        </authorList>
    </citation>
    <scope>NUCLEOTIDE SEQUENCE</scope>
    <source>
        <strain evidence="1">AZ414A</strain>
    </source>
</reference>
<name>A0A9N9CCZ9_9GLOM</name>
<sequence>MVVTVGARLSLKQLHWYSTTNQQTNLAPFISKKFSRIEKWAESIGEL</sequence>
<evidence type="ECO:0000313" key="2">
    <source>
        <dbReference type="Proteomes" id="UP000789706"/>
    </source>
</evidence>
<dbReference type="AlphaFoldDB" id="A0A9N9CCZ9"/>
<organism evidence="1 2">
    <name type="scientific">Diversispora eburnea</name>
    <dbReference type="NCBI Taxonomy" id="1213867"/>
    <lineage>
        <taxon>Eukaryota</taxon>
        <taxon>Fungi</taxon>
        <taxon>Fungi incertae sedis</taxon>
        <taxon>Mucoromycota</taxon>
        <taxon>Glomeromycotina</taxon>
        <taxon>Glomeromycetes</taxon>
        <taxon>Diversisporales</taxon>
        <taxon>Diversisporaceae</taxon>
        <taxon>Diversispora</taxon>
    </lineage>
</organism>
<protein>
    <submittedName>
        <fullName evidence="1">6768_t:CDS:1</fullName>
    </submittedName>
</protein>
<keyword evidence="2" id="KW-1185">Reference proteome</keyword>
<feature type="non-terminal residue" evidence="1">
    <location>
        <position position="47"/>
    </location>
</feature>
<evidence type="ECO:0000313" key="1">
    <source>
        <dbReference type="EMBL" id="CAG8596013.1"/>
    </source>
</evidence>
<gene>
    <name evidence="1" type="ORF">DEBURN_LOCUS9291</name>
</gene>
<dbReference type="EMBL" id="CAJVPK010001705">
    <property type="protein sequence ID" value="CAG8596013.1"/>
    <property type="molecule type" value="Genomic_DNA"/>
</dbReference>
<comment type="caution">
    <text evidence="1">The sequence shown here is derived from an EMBL/GenBank/DDBJ whole genome shotgun (WGS) entry which is preliminary data.</text>
</comment>
<proteinExistence type="predicted"/>
<dbReference type="Proteomes" id="UP000789706">
    <property type="component" value="Unassembled WGS sequence"/>
</dbReference>
<accession>A0A9N9CCZ9</accession>